<organism evidence="9 10">
    <name type="scientific">Quillaja saponaria</name>
    <name type="common">Soap bark tree</name>
    <dbReference type="NCBI Taxonomy" id="32244"/>
    <lineage>
        <taxon>Eukaryota</taxon>
        <taxon>Viridiplantae</taxon>
        <taxon>Streptophyta</taxon>
        <taxon>Embryophyta</taxon>
        <taxon>Tracheophyta</taxon>
        <taxon>Spermatophyta</taxon>
        <taxon>Magnoliopsida</taxon>
        <taxon>eudicotyledons</taxon>
        <taxon>Gunneridae</taxon>
        <taxon>Pentapetalae</taxon>
        <taxon>rosids</taxon>
        <taxon>fabids</taxon>
        <taxon>Fabales</taxon>
        <taxon>Quillajaceae</taxon>
        <taxon>Quillaja</taxon>
    </lineage>
</organism>
<gene>
    <name evidence="9" type="ORF">O6P43_021951</name>
</gene>
<proteinExistence type="predicted"/>
<dbReference type="GO" id="GO:0043565">
    <property type="term" value="F:sequence-specific DNA binding"/>
    <property type="evidence" value="ECO:0007669"/>
    <property type="project" value="InterPro"/>
</dbReference>
<dbReference type="GO" id="GO:0003700">
    <property type="term" value="F:DNA-binding transcription factor activity"/>
    <property type="evidence" value="ECO:0007669"/>
    <property type="project" value="InterPro"/>
</dbReference>
<feature type="domain" description="WRKY" evidence="8">
    <location>
        <begin position="222"/>
        <end position="288"/>
    </location>
</feature>
<keyword evidence="6" id="KW-0175">Coiled coil</keyword>
<protein>
    <submittedName>
        <fullName evidence="9">WRKY family transcription factor</fullName>
    </submittedName>
</protein>
<accession>A0AAD7LCH3</accession>
<dbReference type="Gene3D" id="2.20.25.80">
    <property type="entry name" value="WRKY domain"/>
    <property type="match status" value="1"/>
</dbReference>
<feature type="compositionally biased region" description="Polar residues" evidence="7">
    <location>
        <begin position="433"/>
        <end position="444"/>
    </location>
</feature>
<comment type="subcellular location">
    <subcellularLocation>
        <location evidence="1">Nucleus</location>
    </subcellularLocation>
</comment>
<keyword evidence="10" id="KW-1185">Reference proteome</keyword>
<evidence type="ECO:0000256" key="7">
    <source>
        <dbReference type="SAM" id="MobiDB-lite"/>
    </source>
</evidence>
<dbReference type="AlphaFoldDB" id="A0AAD7LCH3"/>
<dbReference type="InterPro" id="IPR036576">
    <property type="entry name" value="WRKY_dom_sf"/>
</dbReference>
<comment type="caution">
    <text evidence="9">The sequence shown here is derived from an EMBL/GenBank/DDBJ whole genome shotgun (WGS) entry which is preliminary data.</text>
</comment>
<evidence type="ECO:0000256" key="5">
    <source>
        <dbReference type="ARBA" id="ARBA00023242"/>
    </source>
</evidence>
<keyword evidence="5" id="KW-0539">Nucleus</keyword>
<keyword evidence="3" id="KW-0238">DNA-binding</keyword>
<dbReference type="SMART" id="SM00774">
    <property type="entry name" value="WRKY"/>
    <property type="match status" value="1"/>
</dbReference>
<evidence type="ECO:0000313" key="9">
    <source>
        <dbReference type="EMBL" id="KAJ7955343.1"/>
    </source>
</evidence>
<reference evidence="9" key="1">
    <citation type="journal article" date="2023" name="Science">
        <title>Elucidation of the pathway for biosynthesis of saponin adjuvants from the soapbark tree.</title>
        <authorList>
            <person name="Reed J."/>
            <person name="Orme A."/>
            <person name="El-Demerdash A."/>
            <person name="Owen C."/>
            <person name="Martin L.B.B."/>
            <person name="Misra R.C."/>
            <person name="Kikuchi S."/>
            <person name="Rejzek M."/>
            <person name="Martin A.C."/>
            <person name="Harkess A."/>
            <person name="Leebens-Mack J."/>
            <person name="Louveau T."/>
            <person name="Stephenson M.J."/>
            <person name="Osbourn A."/>
        </authorList>
    </citation>
    <scope>NUCLEOTIDE SEQUENCE</scope>
    <source>
        <strain evidence="9">S10</strain>
    </source>
</reference>
<feature type="compositionally biased region" description="Basic and acidic residues" evidence="7">
    <location>
        <begin position="18"/>
        <end position="32"/>
    </location>
</feature>
<keyword evidence="4" id="KW-0804">Transcription</keyword>
<feature type="region of interest" description="Disordered" evidence="7">
    <location>
        <begin position="433"/>
        <end position="456"/>
    </location>
</feature>
<evidence type="ECO:0000256" key="4">
    <source>
        <dbReference type="ARBA" id="ARBA00023163"/>
    </source>
</evidence>
<sequence>MEGEPSVCRELLQIHERPSHPQLHISEEDNKDAAPSSTFTVEEPCINNSSEGFGFISLNLNAEQPSQIEEKPLKLRMLRIKLDQVNEENQNLRAMLHQITKNYTALQSHLLLAMEQQQQQLSSPRNHHHQLQKDERHDDMADAVLPTRQFLDINKPPQSDDNIQENNNKTNVSRKIMSTENVDCDETKQVKLKLTSELAKAVEDQVSETTWKKARVSIRARSDTPLIGDGCQWRKYGQKIAKNNPCPRAYYRCTMAIGCPVRKQVQRCANDKTILITTYEGNHNHSLPPAARAMASTTSAALSMLLSGSTTSTAGTTQLNPGLIPTLSTSASYPTITLDLTRPSNSPMQFQRPSSLSSFPSFPWPSYGFTEQSIGFPLSSKQPTMMASEKNLTLVDIVSAAISKDPNLTAALASAVSSFKGATQNSNNCTQISVSGHGTTSKTSAPLLGSGKLPQS</sequence>
<dbReference type="InterPro" id="IPR044810">
    <property type="entry name" value="WRKY_plant"/>
</dbReference>
<feature type="region of interest" description="Disordered" evidence="7">
    <location>
        <begin position="18"/>
        <end position="39"/>
    </location>
</feature>
<evidence type="ECO:0000256" key="2">
    <source>
        <dbReference type="ARBA" id="ARBA00023015"/>
    </source>
</evidence>
<keyword evidence="2" id="KW-0805">Transcription regulation</keyword>
<evidence type="ECO:0000256" key="3">
    <source>
        <dbReference type="ARBA" id="ARBA00023125"/>
    </source>
</evidence>
<dbReference type="InterPro" id="IPR003657">
    <property type="entry name" value="WRKY_dom"/>
</dbReference>
<evidence type="ECO:0000313" key="10">
    <source>
        <dbReference type="Proteomes" id="UP001163823"/>
    </source>
</evidence>
<dbReference type="PROSITE" id="PS50811">
    <property type="entry name" value="WRKY"/>
    <property type="match status" value="1"/>
</dbReference>
<feature type="coiled-coil region" evidence="6">
    <location>
        <begin position="75"/>
        <end position="102"/>
    </location>
</feature>
<name>A0AAD7LCH3_QUISA</name>
<dbReference type="EMBL" id="JARAOO010000009">
    <property type="protein sequence ID" value="KAJ7955343.1"/>
    <property type="molecule type" value="Genomic_DNA"/>
</dbReference>
<evidence type="ECO:0000256" key="6">
    <source>
        <dbReference type="SAM" id="Coils"/>
    </source>
</evidence>
<dbReference type="Proteomes" id="UP001163823">
    <property type="component" value="Chromosome 9"/>
</dbReference>
<dbReference type="SUPFAM" id="SSF118290">
    <property type="entry name" value="WRKY DNA-binding domain"/>
    <property type="match status" value="1"/>
</dbReference>
<evidence type="ECO:0000256" key="1">
    <source>
        <dbReference type="ARBA" id="ARBA00004123"/>
    </source>
</evidence>
<dbReference type="FunFam" id="2.20.25.80:FF:000002">
    <property type="entry name" value="probable WRKY transcription factor 31"/>
    <property type="match status" value="1"/>
</dbReference>
<dbReference type="Pfam" id="PF03106">
    <property type="entry name" value="WRKY"/>
    <property type="match status" value="1"/>
</dbReference>
<dbReference type="PANTHER" id="PTHR31429">
    <property type="entry name" value="WRKY TRANSCRIPTION FACTOR 36-RELATED"/>
    <property type="match status" value="1"/>
</dbReference>
<dbReference type="GO" id="GO:0005634">
    <property type="term" value="C:nucleus"/>
    <property type="evidence" value="ECO:0007669"/>
    <property type="project" value="UniProtKB-SubCell"/>
</dbReference>
<dbReference type="PANTHER" id="PTHR31429:SF64">
    <property type="entry name" value="TRANSCRIPTION FACTOR WRKY FAMILY-RELATED"/>
    <property type="match status" value="1"/>
</dbReference>
<feature type="region of interest" description="Disordered" evidence="7">
    <location>
        <begin position="116"/>
        <end position="136"/>
    </location>
</feature>
<dbReference type="KEGG" id="qsa:O6P43_021951"/>
<evidence type="ECO:0000259" key="8">
    <source>
        <dbReference type="PROSITE" id="PS50811"/>
    </source>
</evidence>